<dbReference type="RefSeq" id="WP_012594495.1">
    <property type="nucleotide sequence ID" value="NC_011726.1"/>
</dbReference>
<keyword evidence="3" id="KW-0808">Transferase</keyword>
<dbReference type="GO" id="GO:0016757">
    <property type="term" value="F:glycosyltransferase activity"/>
    <property type="evidence" value="ECO:0007669"/>
    <property type="project" value="InterPro"/>
</dbReference>
<evidence type="ECO:0000259" key="2">
    <source>
        <dbReference type="Pfam" id="PF13439"/>
    </source>
</evidence>
<dbReference type="CDD" id="cd03801">
    <property type="entry name" value="GT4_PimA-like"/>
    <property type="match status" value="1"/>
</dbReference>
<feature type="domain" description="Glycosyltransferase subfamily 4-like N-terminal" evidence="2">
    <location>
        <begin position="16"/>
        <end position="182"/>
    </location>
</feature>
<dbReference type="InterPro" id="IPR028098">
    <property type="entry name" value="Glyco_trans_4-like_N"/>
</dbReference>
<dbReference type="Pfam" id="PF00534">
    <property type="entry name" value="Glycos_transf_1"/>
    <property type="match status" value="1"/>
</dbReference>
<dbReference type="PANTHER" id="PTHR12526:SF638">
    <property type="entry name" value="SPORE COAT PROTEIN SA"/>
    <property type="match status" value="1"/>
</dbReference>
<dbReference type="Gene3D" id="3.40.50.2000">
    <property type="entry name" value="Glycogen Phosphorylase B"/>
    <property type="match status" value="2"/>
</dbReference>
<evidence type="ECO:0000313" key="3">
    <source>
        <dbReference type="EMBL" id="ACK65221.1"/>
    </source>
</evidence>
<dbReference type="EMBL" id="CP001287">
    <property type="protein sequence ID" value="ACK65221.1"/>
    <property type="molecule type" value="Genomic_DNA"/>
</dbReference>
<reference evidence="4" key="1">
    <citation type="journal article" date="2011" name="MBio">
        <title>Novel metabolic attributes of the genus Cyanothece, comprising a group of unicellular nitrogen-fixing Cyanobacteria.</title>
        <authorList>
            <person name="Bandyopadhyay A."/>
            <person name="Elvitigala T."/>
            <person name="Welsh E."/>
            <person name="Stockel J."/>
            <person name="Liberton M."/>
            <person name="Min H."/>
            <person name="Sherman L.A."/>
            <person name="Pakrasi H.B."/>
        </authorList>
    </citation>
    <scope>NUCLEOTIDE SEQUENCE [LARGE SCALE GENOMIC DNA]</scope>
    <source>
        <strain evidence="4">PCC 8801</strain>
    </source>
</reference>
<dbReference type="PANTHER" id="PTHR12526">
    <property type="entry name" value="GLYCOSYLTRANSFERASE"/>
    <property type="match status" value="1"/>
</dbReference>
<dbReference type="STRING" id="41431.PCC8801_1151"/>
<gene>
    <name evidence="3" type="ordered locus">PCC8801_1151</name>
</gene>
<evidence type="ECO:0000259" key="1">
    <source>
        <dbReference type="Pfam" id="PF00534"/>
    </source>
</evidence>
<dbReference type="Proteomes" id="UP000008204">
    <property type="component" value="Chromosome"/>
</dbReference>
<dbReference type="KEGG" id="cyp:PCC8801_1151"/>
<name>B7K285_RIPO1</name>
<dbReference type="SUPFAM" id="SSF53756">
    <property type="entry name" value="UDP-Glycosyltransferase/glycogen phosphorylase"/>
    <property type="match status" value="1"/>
</dbReference>
<keyword evidence="4" id="KW-1185">Reference proteome</keyword>
<sequence length="395" mass="45293">MSKIKLLIMFPSNIRGGAEEYALTIAKAAVKEQWKVHAAFPNIETTHSLIEDFKKQSIEYHPLDIAPVDGKRGKLFREHIPQFFRTVSVIIKIKPDIVHLNIPWYNWAFDSLLACGFLKTPTLVVFHLFPNKVTYNQLKLQAYKWSFSRHQKWIAISENNRQFISQSFQIDKNQISLIYNGTKANSNLTDITEQQVSKLRNQLRQELHLPDNSKILLTVGRLHSQKGYKDLIEVIGSIIEKFPEVKFVWVGEGNLKDYLVKKINSYGLEKEVILLGYRTDVPCLLKASDLLVFPTWFEGGQSFVISEAMAHGLPIVASNASGIPEIIENKVHGLLFTSKNQQELLQSILWALNHPEAMKAMAENAQQRVQGFSEDKMIEKTFEMIKIMKENSLRN</sequence>
<protein>
    <submittedName>
        <fullName evidence="3">Glycosyl transferase group 1</fullName>
    </submittedName>
</protein>
<dbReference type="HOGENOM" id="CLU_009583_0_3_3"/>
<evidence type="ECO:0000313" key="4">
    <source>
        <dbReference type="Proteomes" id="UP000008204"/>
    </source>
</evidence>
<dbReference type="Pfam" id="PF13439">
    <property type="entry name" value="Glyco_transf_4"/>
    <property type="match status" value="1"/>
</dbReference>
<dbReference type="eggNOG" id="COG0438">
    <property type="taxonomic scope" value="Bacteria"/>
</dbReference>
<proteinExistence type="predicted"/>
<feature type="domain" description="Glycosyl transferase family 1" evidence="1">
    <location>
        <begin position="201"/>
        <end position="368"/>
    </location>
</feature>
<accession>B7K285</accession>
<dbReference type="AlphaFoldDB" id="B7K285"/>
<dbReference type="InterPro" id="IPR001296">
    <property type="entry name" value="Glyco_trans_1"/>
</dbReference>
<dbReference type="OrthoDB" id="9806653at2"/>
<dbReference type="CAZy" id="GT4">
    <property type="family name" value="Glycosyltransferase Family 4"/>
</dbReference>
<organism evidence="3 4">
    <name type="scientific">Rippkaea orientalis (strain PCC 8801 / RF-1)</name>
    <name type="common">Cyanothece sp. (strain PCC 8801)</name>
    <dbReference type="NCBI Taxonomy" id="41431"/>
    <lineage>
        <taxon>Bacteria</taxon>
        <taxon>Bacillati</taxon>
        <taxon>Cyanobacteriota</taxon>
        <taxon>Cyanophyceae</taxon>
        <taxon>Oscillatoriophycideae</taxon>
        <taxon>Chroococcales</taxon>
        <taxon>Aphanothecaceae</taxon>
        <taxon>Rippkaea</taxon>
        <taxon>Rippkaea orientalis</taxon>
    </lineage>
</organism>